<dbReference type="SUPFAM" id="SSF81301">
    <property type="entry name" value="Nucleotidyltransferase"/>
    <property type="match status" value="2"/>
</dbReference>
<comment type="function">
    <text evidence="7">Involved in the regulation of glutamine synthetase GlnA, a key enzyme in the process to assimilate ammonia. When cellular nitrogen levels are high, the C-terminal adenylyl transferase (AT) inactivates GlnA by covalent transfer of an adenylyl group from ATP to specific tyrosine residue of GlnA, thus reducing its activity. Conversely, when nitrogen levels are low, the N-terminal adenylyl removase (AR) activates GlnA by removing the adenylyl group by phosphorolysis, increasing its activity. The regulatory region of GlnE binds the signal transduction protein PII (GlnB) which indicates the nitrogen status of the cell.</text>
</comment>
<evidence type="ECO:0000256" key="5">
    <source>
        <dbReference type="ARBA" id="ARBA00022842"/>
    </source>
</evidence>
<sequence>MMSQPVDDYQTLLQQWQHMAGEQERATAWSEDLRQLLVASDFARRVLLAEPEQLPVLADALERAEDDPLPRLEALTAELAPDDEAGFMRCLRQWRNREQVRLIWQEVRSQPALPERLEAITQLADAAIKAAADFATAQLVARFGEPAVCPHTGKPQRLTILGMGKLGARELNLSSDIDLIFAFPQEGETDGERSLSHSEFFTRLGRKIIQLLDQRTEDGFVYRVDMRLRPNGQSGPLALSFPAAITYYQEQGRDWERYALIKARPITAVDSAEADLMPALQSFVFRRYVDYQVLTALREMKQLISAENRRLQRQHNIKLGAGGIREVEFIVQALQLIQGGQSPALTEANIYRVLAAIETEGLLPDQVCHELRDSYDHLRRVEHLLQAQEDRQTQSLPDSEDWRARLIEVAGFVDWASFEAWLDQVRARVSTHFDAFIAPSEPVETPDHPWEPYWQTPAEADWVTDFAEDADALREAVEQLQADLDKYHVSDAGRERLARFMPLLLAELARLQQPAQAVPGVFQVVRAVLRRSAYLIMLVENPYAIRELVRLTALSPWVAAQLSDKPYLLDELTDSQQLYRLPERRGLRDDLHQRLLRLPDEDLEQQMEQLRHFRHSRVLRAAACELTGNLPLMKISDYLTYTAEEVLQQVFWLAWEQMTEKYGTPTREDGSLCDTDFAILAYGKLGGIELSYESDLDLVFVHDGAPQGTTKGARSVDNNVFFMRLGQRIIHLLTTQTPSGILYEADMRLRPSGNSGLLVTSLSAFATYQLEDAWTWEHQALVRARPVAGCPDLCQRVAEVRAEVLGRPRDTEALRREVLNMREKMRANLATPASHRAAEFHIKQDPGGIVDIEFIVQFLLLRHTHALPALARWSDNMRLLESLESEQVIDNATREALSQAYLHWRGEVHRQALQQGDGRLHGAAQLAEFQQTIDTVSHCWQQIMQPENA</sequence>
<dbReference type="PANTHER" id="PTHR30621">
    <property type="entry name" value="GLUTAMINE SYNTHETASE ADENYLYLTRANSFERASE"/>
    <property type="match status" value="1"/>
</dbReference>
<dbReference type="PANTHER" id="PTHR30621:SF0">
    <property type="entry name" value="BIFUNCTIONAL GLUTAMINE SYNTHETASE ADENYLYLTRANSFERASE_ADENYLYL-REMOVING ENZYME"/>
    <property type="match status" value="1"/>
</dbReference>
<dbReference type="HAMAP" id="MF_00802">
    <property type="entry name" value="GlnE"/>
    <property type="match status" value="1"/>
</dbReference>
<gene>
    <name evidence="7 11" type="primary">glnE</name>
    <name evidence="11" type="ORF">E4656_12440</name>
</gene>
<organism evidence="11 12">
    <name type="scientific">Natronospirillum operosum</name>
    <dbReference type="NCBI Taxonomy" id="2759953"/>
    <lineage>
        <taxon>Bacteria</taxon>
        <taxon>Pseudomonadati</taxon>
        <taxon>Pseudomonadota</taxon>
        <taxon>Gammaproteobacteria</taxon>
        <taxon>Oceanospirillales</taxon>
        <taxon>Natronospirillaceae</taxon>
        <taxon>Natronospirillum</taxon>
    </lineage>
</organism>
<keyword evidence="11" id="KW-0436">Ligase</keyword>
<dbReference type="InterPro" id="IPR043519">
    <property type="entry name" value="NT_sf"/>
</dbReference>
<accession>A0A4Z0W5Q2</accession>
<dbReference type="FunFam" id="3.30.460.10:FF:000009">
    <property type="entry name" value="Bifunctional glutamine synthetase adenylyltransferase/adenylyl-removing enzyme"/>
    <property type="match status" value="1"/>
</dbReference>
<dbReference type="Gene3D" id="1.20.120.1510">
    <property type="match status" value="1"/>
</dbReference>
<proteinExistence type="inferred from homology"/>
<keyword evidence="8" id="KW-0175">Coiled coil</keyword>
<keyword evidence="4 7" id="KW-0067">ATP-binding</keyword>
<dbReference type="EC" id="2.7.7.42" evidence="7"/>
<name>A0A4Z0W5Q2_9GAMM</name>
<dbReference type="GO" id="GO:0047388">
    <property type="term" value="F:[glutamine synthetase]-adenylyl-L-tyrosine phosphorylase activity"/>
    <property type="evidence" value="ECO:0007669"/>
    <property type="project" value="UniProtKB-EC"/>
</dbReference>
<evidence type="ECO:0000313" key="11">
    <source>
        <dbReference type="EMBL" id="TGG92922.1"/>
    </source>
</evidence>
<evidence type="ECO:0000256" key="2">
    <source>
        <dbReference type="ARBA" id="ARBA00022695"/>
    </source>
</evidence>
<dbReference type="GO" id="GO:0005829">
    <property type="term" value="C:cytosol"/>
    <property type="evidence" value="ECO:0007669"/>
    <property type="project" value="TreeGrafter"/>
</dbReference>
<evidence type="ECO:0000256" key="3">
    <source>
        <dbReference type="ARBA" id="ARBA00022741"/>
    </source>
</evidence>
<evidence type="ECO:0000259" key="10">
    <source>
        <dbReference type="Pfam" id="PF08335"/>
    </source>
</evidence>
<dbReference type="GO" id="GO:0016874">
    <property type="term" value="F:ligase activity"/>
    <property type="evidence" value="ECO:0007669"/>
    <property type="project" value="UniProtKB-KW"/>
</dbReference>
<dbReference type="EC" id="2.7.7.89" evidence="7"/>
<feature type="domain" description="PII-uridylyltransferase/Glutamine-synthetase adenylyltransferase" evidence="10">
    <location>
        <begin position="821"/>
        <end position="911"/>
    </location>
</feature>
<evidence type="ECO:0000256" key="6">
    <source>
        <dbReference type="ARBA" id="ARBA00023268"/>
    </source>
</evidence>
<dbReference type="Pfam" id="PF03710">
    <property type="entry name" value="GlnE"/>
    <property type="match status" value="2"/>
</dbReference>
<keyword evidence="12" id="KW-1185">Reference proteome</keyword>
<dbReference type="GO" id="GO:0008882">
    <property type="term" value="F:[glutamate-ammonia-ligase] adenylyltransferase activity"/>
    <property type="evidence" value="ECO:0007669"/>
    <property type="project" value="UniProtKB-UniRule"/>
</dbReference>
<dbReference type="Pfam" id="PF08335">
    <property type="entry name" value="GlnD_UR_UTase"/>
    <property type="match status" value="2"/>
</dbReference>
<evidence type="ECO:0000256" key="4">
    <source>
        <dbReference type="ARBA" id="ARBA00022840"/>
    </source>
</evidence>
<dbReference type="OrthoDB" id="9759366at2"/>
<keyword evidence="3 7" id="KW-0547">Nucleotide-binding</keyword>
<evidence type="ECO:0000256" key="8">
    <source>
        <dbReference type="SAM" id="Coils"/>
    </source>
</evidence>
<dbReference type="FunFam" id="1.20.120.330:FF:000005">
    <property type="entry name" value="Bifunctional glutamine synthetase adenylyltransferase/adenylyl-removing enzyme"/>
    <property type="match status" value="1"/>
</dbReference>
<keyword evidence="2 7" id="KW-0548">Nucleotidyltransferase</keyword>
<dbReference type="InterPro" id="IPR013546">
    <property type="entry name" value="PII_UdlTrfase/GS_AdlTrfase"/>
</dbReference>
<keyword evidence="1 7" id="KW-0808">Transferase</keyword>
<dbReference type="EMBL" id="SRMF01000004">
    <property type="protein sequence ID" value="TGG92922.1"/>
    <property type="molecule type" value="Genomic_DNA"/>
</dbReference>
<comment type="cofactor">
    <cofactor evidence="7">
        <name>Mg(2+)</name>
        <dbReference type="ChEBI" id="CHEBI:18420"/>
    </cofactor>
</comment>
<dbReference type="NCBIfam" id="NF008292">
    <property type="entry name" value="PRK11072.1"/>
    <property type="match status" value="1"/>
</dbReference>
<dbReference type="GO" id="GO:0005524">
    <property type="term" value="F:ATP binding"/>
    <property type="evidence" value="ECO:0007669"/>
    <property type="project" value="UniProtKB-UniRule"/>
</dbReference>
<evidence type="ECO:0000256" key="7">
    <source>
        <dbReference type="HAMAP-Rule" id="MF_00802"/>
    </source>
</evidence>
<feature type="domain" description="PII-uridylyltransferase/Glutamine-synthetase adenylyltransferase" evidence="10">
    <location>
        <begin position="298"/>
        <end position="437"/>
    </location>
</feature>
<dbReference type="GO" id="GO:0000287">
    <property type="term" value="F:magnesium ion binding"/>
    <property type="evidence" value="ECO:0007669"/>
    <property type="project" value="UniProtKB-UniRule"/>
</dbReference>
<comment type="similarity">
    <text evidence="7">Belongs to the GlnE family.</text>
</comment>
<dbReference type="SUPFAM" id="SSF81593">
    <property type="entry name" value="Nucleotidyltransferase substrate binding subunit/domain"/>
    <property type="match status" value="2"/>
</dbReference>
<evidence type="ECO:0000313" key="12">
    <source>
        <dbReference type="Proteomes" id="UP000297475"/>
    </source>
</evidence>
<feature type="coiled-coil region" evidence="8">
    <location>
        <begin position="463"/>
        <end position="490"/>
    </location>
</feature>
<dbReference type="InterPro" id="IPR005190">
    <property type="entry name" value="GlnE_rpt_dom"/>
</dbReference>
<dbReference type="GO" id="GO:0000820">
    <property type="term" value="P:regulation of glutamine family amino acid metabolic process"/>
    <property type="evidence" value="ECO:0007669"/>
    <property type="project" value="UniProtKB-UniRule"/>
</dbReference>
<dbReference type="InterPro" id="IPR023057">
    <property type="entry name" value="GlnE"/>
</dbReference>
<keyword evidence="6 7" id="KW-0511">Multifunctional enzyme</keyword>
<reference evidence="11 12" key="1">
    <citation type="submission" date="2019-04" db="EMBL/GenBank/DDBJ databases">
        <title>Natronospirillum operosus gen. nov., sp. nov., a haloalkaliphilic satellite isolated from decaying biomass of laboratory culture of cyanobacterium Geitlerinema sp. and proposal of Natronospirillaceae fam. nov. and Saccharospirillaceae fam. nov.</title>
        <authorList>
            <person name="Kevbrin V."/>
            <person name="Boltyanskaya Y."/>
            <person name="Koziaeva V."/>
            <person name="Grouzdev D.S."/>
            <person name="Park M."/>
            <person name="Cho J."/>
        </authorList>
    </citation>
    <scope>NUCLEOTIDE SEQUENCE [LARGE SCALE GENOMIC DNA]</scope>
    <source>
        <strain evidence="11 12">G-116</strain>
    </source>
</reference>
<dbReference type="CDD" id="cd05401">
    <property type="entry name" value="NT_GlnE_GlnD_like"/>
    <property type="match status" value="2"/>
</dbReference>
<feature type="region of interest" description="Adenylyl transferase" evidence="7">
    <location>
        <begin position="450"/>
        <end position="949"/>
    </location>
</feature>
<evidence type="ECO:0000256" key="1">
    <source>
        <dbReference type="ARBA" id="ARBA00022679"/>
    </source>
</evidence>
<feature type="domain" description="Glutamate-ammonia ligase adenylyltransferase repeated" evidence="9">
    <location>
        <begin position="31"/>
        <end position="269"/>
    </location>
</feature>
<keyword evidence="5 7" id="KW-0460">Magnesium</keyword>
<dbReference type="Proteomes" id="UP000297475">
    <property type="component" value="Unassembled WGS sequence"/>
</dbReference>
<feature type="domain" description="Glutamate-ammonia ligase adenylyltransferase repeated" evidence="9">
    <location>
        <begin position="546"/>
        <end position="797"/>
    </location>
</feature>
<protein>
    <recommendedName>
        <fullName evidence="7">Bifunctional glutamine synthetase adenylyltransferase/adenylyl-removing enzyme</fullName>
    </recommendedName>
    <alternativeName>
        <fullName evidence="7">ATP:glutamine synthetase adenylyltransferase</fullName>
    </alternativeName>
    <alternativeName>
        <fullName evidence="7">ATase</fullName>
    </alternativeName>
    <domain>
        <recommendedName>
            <fullName evidence="7">Glutamine synthetase adenylyl-L-tyrosine phosphorylase</fullName>
            <ecNumber evidence="7">2.7.7.89</ecNumber>
        </recommendedName>
        <alternativeName>
            <fullName evidence="7">Adenylyl removase</fullName>
            <shortName evidence="7">AR</shortName>
            <shortName evidence="7">AT-N</shortName>
        </alternativeName>
    </domain>
    <domain>
        <recommendedName>
            <fullName evidence="7">Glutamine synthetase adenylyl transferase</fullName>
            <ecNumber evidence="7">2.7.7.42</ecNumber>
        </recommendedName>
        <alternativeName>
            <fullName evidence="7">Adenylyl transferase</fullName>
            <shortName evidence="7">AT</shortName>
            <shortName evidence="7">AT-C</shortName>
        </alternativeName>
    </domain>
</protein>
<dbReference type="Gene3D" id="1.20.120.330">
    <property type="entry name" value="Nucleotidyltransferases domain 2"/>
    <property type="match status" value="2"/>
</dbReference>
<comment type="catalytic activity">
    <reaction evidence="7">
        <text>[glutamine synthetase]-L-tyrosine + ATP = [glutamine synthetase]-O(4)-(5'-adenylyl)-L-tyrosine + diphosphate</text>
        <dbReference type="Rhea" id="RHEA:18589"/>
        <dbReference type="Rhea" id="RHEA-COMP:10660"/>
        <dbReference type="Rhea" id="RHEA-COMP:10661"/>
        <dbReference type="ChEBI" id="CHEBI:30616"/>
        <dbReference type="ChEBI" id="CHEBI:33019"/>
        <dbReference type="ChEBI" id="CHEBI:46858"/>
        <dbReference type="ChEBI" id="CHEBI:83624"/>
        <dbReference type="EC" id="2.7.7.42"/>
    </reaction>
</comment>
<comment type="caution">
    <text evidence="11">The sequence shown here is derived from an EMBL/GenBank/DDBJ whole genome shotgun (WGS) entry which is preliminary data.</text>
</comment>
<dbReference type="Gene3D" id="3.30.460.10">
    <property type="entry name" value="Beta Polymerase, domain 2"/>
    <property type="match status" value="2"/>
</dbReference>
<dbReference type="AlphaFoldDB" id="A0A4Z0W5Q2"/>
<comment type="catalytic activity">
    <reaction evidence="7">
        <text>[glutamine synthetase]-O(4)-(5'-adenylyl)-L-tyrosine + phosphate = [glutamine synthetase]-L-tyrosine + ADP</text>
        <dbReference type="Rhea" id="RHEA:43716"/>
        <dbReference type="Rhea" id="RHEA-COMP:10660"/>
        <dbReference type="Rhea" id="RHEA-COMP:10661"/>
        <dbReference type="ChEBI" id="CHEBI:43474"/>
        <dbReference type="ChEBI" id="CHEBI:46858"/>
        <dbReference type="ChEBI" id="CHEBI:83624"/>
        <dbReference type="ChEBI" id="CHEBI:456216"/>
        <dbReference type="EC" id="2.7.7.89"/>
    </reaction>
</comment>
<feature type="region of interest" description="Adenylyl removase" evidence="7">
    <location>
        <begin position="1"/>
        <end position="443"/>
    </location>
</feature>
<evidence type="ECO:0000259" key="9">
    <source>
        <dbReference type="Pfam" id="PF03710"/>
    </source>
</evidence>